<keyword evidence="1" id="KW-0732">Signal</keyword>
<reference evidence="2 3" key="1">
    <citation type="submission" date="2018-12" db="EMBL/GenBank/DDBJ databases">
        <authorList>
            <consortium name="Pathogen Informatics"/>
        </authorList>
    </citation>
    <scope>NUCLEOTIDE SEQUENCE [LARGE SCALE GENOMIC DNA]</scope>
    <source>
        <strain evidence="2 3">NCTC13071</strain>
    </source>
</reference>
<dbReference type="RefSeq" id="WP_025879618.1">
    <property type="nucleotide sequence ID" value="NZ_LR134384.1"/>
</dbReference>
<protein>
    <submittedName>
        <fullName evidence="2">Uncharacterized protein</fullName>
    </submittedName>
</protein>
<dbReference type="Proteomes" id="UP000274578">
    <property type="component" value="Chromosome 1"/>
</dbReference>
<name>A0A448L523_9BACT</name>
<proteinExistence type="predicted"/>
<organism evidence="2 3">
    <name type="scientific">Segatella oris</name>
    <dbReference type="NCBI Taxonomy" id="28135"/>
    <lineage>
        <taxon>Bacteria</taxon>
        <taxon>Pseudomonadati</taxon>
        <taxon>Bacteroidota</taxon>
        <taxon>Bacteroidia</taxon>
        <taxon>Bacteroidales</taxon>
        <taxon>Prevotellaceae</taxon>
        <taxon>Segatella</taxon>
    </lineage>
</organism>
<accession>A0A448L523</accession>
<dbReference type="EMBL" id="LR134384">
    <property type="protein sequence ID" value="VEH15032.1"/>
    <property type="molecule type" value="Genomic_DNA"/>
</dbReference>
<sequence length="485" mass="53669">MTTKFRVRWLLLTMLTVFAGLCLTSCSSDDDYPTVDGKAPTLTLNPTSIKTEPGRSFTIKGVANDADGLKSIRLVNKSLYLDKTIDFLTYYPDTLLHEYQLSYAYPGNEAWSENDTFPIEITVEDVGGRTTTQTVTVTTNGDFSNPVFTSVPSSELTVLLQNPKLSLNTTVSDNKNLGYILVSIPGLSIHDSIPISGKSYQLQKEYNIPANEASYDMTLTVGDAEGNTTTTTSKIKVSDLPDFEKLYLADVNDAADLSTALYGVPMLIEHTGKYQYKAHYYNSKVGTPIRFIPQKTDFQPICFGEDPATGLLTSNPSVAKPIILDKTGYIEITFNTVTGDYDIHSWTPTTASMVLDGSKKVDFGDGSGEQPAQICLAGEGLPGVGNWVTNPNTGVFLLKQDKGNPYRLYAEMKLKKGTKIAFTITQTHWWGWWPEPYWRFDNSGMNEKNVLNGGDNMKAVIAKQDGTYLFEFDYALLRSRITLVK</sequence>
<evidence type="ECO:0000313" key="2">
    <source>
        <dbReference type="EMBL" id="VEH15032.1"/>
    </source>
</evidence>
<dbReference type="GeneID" id="85011882"/>
<gene>
    <name evidence="2" type="ORF">NCTC13071_01018</name>
</gene>
<dbReference type="AlphaFoldDB" id="A0A448L523"/>
<evidence type="ECO:0000256" key="1">
    <source>
        <dbReference type="SAM" id="SignalP"/>
    </source>
</evidence>
<feature type="chain" id="PRO_5019555945" evidence="1">
    <location>
        <begin position="20"/>
        <end position="485"/>
    </location>
</feature>
<evidence type="ECO:0000313" key="3">
    <source>
        <dbReference type="Proteomes" id="UP000274578"/>
    </source>
</evidence>
<feature type="signal peptide" evidence="1">
    <location>
        <begin position="1"/>
        <end position="19"/>
    </location>
</feature>
<dbReference type="KEGG" id="poc:NCTC13071_01018"/>